<dbReference type="AlphaFoldDB" id="A0A1S7LES3"/>
<sequence length="36" mass="3915">MTEYFKSEGGLDRNFLGGVLGDQLNPLMVEIVITSA</sequence>
<organism evidence="1">
    <name type="scientific">Magnetococcus massalia (strain MO-1)</name>
    <dbReference type="NCBI Taxonomy" id="451514"/>
    <lineage>
        <taxon>Bacteria</taxon>
        <taxon>Pseudomonadati</taxon>
        <taxon>Pseudomonadota</taxon>
        <taxon>Magnetococcia</taxon>
        <taxon>Magnetococcales</taxon>
        <taxon>Magnetococcaceae</taxon>
        <taxon>Magnetococcus</taxon>
    </lineage>
</organism>
<gene>
    <name evidence="1" type="ORF">MAGMO_0689</name>
</gene>
<name>A0A1S7LES3_MAGMO</name>
<dbReference type="EMBL" id="LO017727">
    <property type="protein sequence ID" value="CRH04893.1"/>
    <property type="molecule type" value="Genomic_DNA"/>
</dbReference>
<accession>A0A1S7LES3</accession>
<evidence type="ECO:0000313" key="1">
    <source>
        <dbReference type="EMBL" id="CRH04893.1"/>
    </source>
</evidence>
<proteinExistence type="predicted"/>
<reference evidence="1" key="1">
    <citation type="submission" date="2015-04" db="EMBL/GenBank/DDBJ databases">
        <authorList>
            <person name="Syromyatnikov M.Y."/>
            <person name="Popov V.N."/>
        </authorList>
    </citation>
    <scope>NUCLEOTIDE SEQUENCE</scope>
    <source>
        <strain evidence="1">MO-1</strain>
    </source>
</reference>
<protein>
    <submittedName>
        <fullName evidence="1">Uncharacterized protein</fullName>
    </submittedName>
</protein>